<dbReference type="AlphaFoldDB" id="A0A6J6R5T7"/>
<proteinExistence type="predicted"/>
<gene>
    <name evidence="2" type="ORF">UFOPK2579_01739</name>
</gene>
<dbReference type="Pfam" id="PF06197">
    <property type="entry name" value="DUF998"/>
    <property type="match status" value="1"/>
</dbReference>
<feature type="transmembrane region" description="Helical" evidence="1">
    <location>
        <begin position="97"/>
        <end position="117"/>
    </location>
</feature>
<protein>
    <submittedName>
        <fullName evidence="2">Unannotated protein</fullName>
    </submittedName>
</protein>
<feature type="transmembrane region" description="Helical" evidence="1">
    <location>
        <begin position="123"/>
        <end position="145"/>
    </location>
</feature>
<feature type="transmembrane region" description="Helical" evidence="1">
    <location>
        <begin position="66"/>
        <end position="85"/>
    </location>
</feature>
<accession>A0A6J6R5T7</accession>
<feature type="transmembrane region" description="Helical" evidence="1">
    <location>
        <begin position="184"/>
        <end position="201"/>
    </location>
</feature>
<reference evidence="2" key="1">
    <citation type="submission" date="2020-05" db="EMBL/GenBank/DDBJ databases">
        <authorList>
            <person name="Chiriac C."/>
            <person name="Salcher M."/>
            <person name="Ghai R."/>
            <person name="Kavagutti S V."/>
        </authorList>
    </citation>
    <scope>NUCLEOTIDE SEQUENCE</scope>
</reference>
<organism evidence="2">
    <name type="scientific">freshwater metagenome</name>
    <dbReference type="NCBI Taxonomy" id="449393"/>
    <lineage>
        <taxon>unclassified sequences</taxon>
        <taxon>metagenomes</taxon>
        <taxon>ecological metagenomes</taxon>
    </lineage>
</organism>
<evidence type="ECO:0000313" key="2">
    <source>
        <dbReference type="EMBL" id="CAB4716828.1"/>
    </source>
</evidence>
<feature type="transmembrane region" description="Helical" evidence="1">
    <location>
        <begin position="152"/>
        <end position="172"/>
    </location>
</feature>
<feature type="transmembrane region" description="Helical" evidence="1">
    <location>
        <begin position="21"/>
        <end position="41"/>
    </location>
</feature>
<name>A0A6J6R5T7_9ZZZZ</name>
<keyword evidence="1" id="KW-0472">Membrane</keyword>
<keyword evidence="1" id="KW-1133">Transmembrane helix</keyword>
<dbReference type="InterPro" id="IPR009339">
    <property type="entry name" value="DUF998"/>
</dbReference>
<evidence type="ECO:0000256" key="1">
    <source>
        <dbReference type="SAM" id="Phobius"/>
    </source>
</evidence>
<sequence length="207" mass="21378">MSAVGGGPADRRVERAAAWLWLVRPAYVAIELAVLAAAHGYRVVDDTVSDLGARGCDPACSPWHPLMNAAFIVFGVLMAAGAVLLDAGWGAGWRERAVTALLVLSGLSSAAVGLTPVDTYPTLHVWAATPLFVAQPLALVLLGRLLRGAHPVAGRIVTATGVVTGLAAVAFVVLDSAPGITERLALWPVFGALALAGRCRLADARMT</sequence>
<dbReference type="EMBL" id="CAEZXR010000213">
    <property type="protein sequence ID" value="CAB4716828.1"/>
    <property type="molecule type" value="Genomic_DNA"/>
</dbReference>
<keyword evidence="1" id="KW-0812">Transmembrane</keyword>